<feature type="transmembrane region" description="Helical" evidence="1">
    <location>
        <begin position="194"/>
        <end position="218"/>
    </location>
</feature>
<proteinExistence type="predicted"/>
<feature type="transmembrane region" description="Helical" evidence="1">
    <location>
        <begin position="224"/>
        <end position="245"/>
    </location>
</feature>
<reference evidence="2 3" key="1">
    <citation type="submission" date="2014-04" db="EMBL/GenBank/DDBJ databases">
        <title>Evolutionary Origins and Diversification of the Mycorrhizal Mutualists.</title>
        <authorList>
            <consortium name="DOE Joint Genome Institute"/>
            <consortium name="Mycorrhizal Genomics Consortium"/>
            <person name="Kohler A."/>
            <person name="Kuo A."/>
            <person name="Nagy L.G."/>
            <person name="Floudas D."/>
            <person name="Copeland A."/>
            <person name="Barry K.W."/>
            <person name="Cichocki N."/>
            <person name="Veneault-Fourrey C."/>
            <person name="LaButti K."/>
            <person name="Lindquist E.A."/>
            <person name="Lipzen A."/>
            <person name="Lundell T."/>
            <person name="Morin E."/>
            <person name="Murat C."/>
            <person name="Riley R."/>
            <person name="Ohm R."/>
            <person name="Sun H."/>
            <person name="Tunlid A."/>
            <person name="Henrissat B."/>
            <person name="Grigoriev I.V."/>
            <person name="Hibbett D.S."/>
            <person name="Martin F."/>
        </authorList>
    </citation>
    <scope>NUCLEOTIDE SEQUENCE [LARGE SCALE GENOMIC DNA]</scope>
    <source>
        <strain evidence="2 3">Koide BX008</strain>
    </source>
</reference>
<evidence type="ECO:0000313" key="2">
    <source>
        <dbReference type="EMBL" id="KIL62811.1"/>
    </source>
</evidence>
<keyword evidence="1" id="KW-0472">Membrane</keyword>
<accession>A0A0C2X0Z8</accession>
<dbReference type="HOGENOM" id="CLU_044614_1_1_1"/>
<feature type="transmembrane region" description="Helical" evidence="1">
    <location>
        <begin position="125"/>
        <end position="147"/>
    </location>
</feature>
<dbReference type="InParanoid" id="A0A0C2X0Z8"/>
<dbReference type="EMBL" id="KN818266">
    <property type="protein sequence ID" value="KIL62811.1"/>
    <property type="molecule type" value="Genomic_DNA"/>
</dbReference>
<feature type="transmembrane region" description="Helical" evidence="1">
    <location>
        <begin position="92"/>
        <end position="113"/>
    </location>
</feature>
<sequence length="273" mass="30708">MIFFEIPTAYCVIALFVQATLYGLYMVTFVCCARWLVFDDDGWRFRPWTQVNLPMLTATVLVFLFETTEICASAALVHEALLEQESLFVKNIVIVNTTLEIATMLIADAVMILRCWVIYAKSWRIIYPPLLLWISMVGCTISLLSLMREDMLDTLIVPVFATVLACNISNNVYVTSAIVYQIRRGSGHGKSKHLYHIIAESGMLCSLTSMVLLVSVVIEKTRKFMGLICDAINFPVTGMAFNLILIRAARHRAREAKCTHAEGTINRPCSSFS</sequence>
<feature type="transmembrane region" description="Helical" evidence="1">
    <location>
        <begin position="58"/>
        <end position="77"/>
    </location>
</feature>
<evidence type="ECO:0000313" key="3">
    <source>
        <dbReference type="Proteomes" id="UP000054549"/>
    </source>
</evidence>
<dbReference type="AlphaFoldDB" id="A0A0C2X0Z8"/>
<organism evidence="2 3">
    <name type="scientific">Amanita muscaria (strain Koide BX008)</name>
    <dbReference type="NCBI Taxonomy" id="946122"/>
    <lineage>
        <taxon>Eukaryota</taxon>
        <taxon>Fungi</taxon>
        <taxon>Dikarya</taxon>
        <taxon>Basidiomycota</taxon>
        <taxon>Agaricomycotina</taxon>
        <taxon>Agaricomycetes</taxon>
        <taxon>Agaricomycetidae</taxon>
        <taxon>Agaricales</taxon>
        <taxon>Pluteineae</taxon>
        <taxon>Amanitaceae</taxon>
        <taxon>Amanita</taxon>
    </lineage>
</organism>
<protein>
    <submittedName>
        <fullName evidence="2">Uncharacterized protein</fullName>
    </submittedName>
</protein>
<dbReference type="Proteomes" id="UP000054549">
    <property type="component" value="Unassembled WGS sequence"/>
</dbReference>
<keyword evidence="1" id="KW-0812">Transmembrane</keyword>
<evidence type="ECO:0000256" key="1">
    <source>
        <dbReference type="SAM" id="Phobius"/>
    </source>
</evidence>
<keyword evidence="1" id="KW-1133">Transmembrane helix</keyword>
<gene>
    <name evidence="2" type="ORF">M378DRAFT_743882</name>
</gene>
<name>A0A0C2X0Z8_AMAMK</name>
<feature type="transmembrane region" description="Helical" evidence="1">
    <location>
        <begin position="12"/>
        <end position="37"/>
    </location>
</feature>
<feature type="transmembrane region" description="Helical" evidence="1">
    <location>
        <begin position="159"/>
        <end position="182"/>
    </location>
</feature>
<keyword evidence="3" id="KW-1185">Reference proteome</keyword>
<dbReference type="OrthoDB" id="3357408at2759"/>